<comment type="caution">
    <text evidence="1">The sequence shown here is derived from an EMBL/GenBank/DDBJ whole genome shotgun (WGS) entry which is preliminary data.</text>
</comment>
<reference evidence="1 3" key="1">
    <citation type="submission" date="2015-01" db="EMBL/GenBank/DDBJ databases">
        <title>Evolution of Trichinella species and genotypes.</title>
        <authorList>
            <person name="Korhonen P.K."/>
            <person name="Edoardo P."/>
            <person name="Giuseppe L.R."/>
            <person name="Gasser R.B."/>
        </authorList>
    </citation>
    <scope>NUCLEOTIDE SEQUENCE [LARGE SCALE GENOMIC DNA]</scope>
    <source>
        <strain evidence="1">ISS2496</strain>
    </source>
</reference>
<proteinExistence type="predicted"/>
<dbReference type="Proteomes" id="UP000054783">
    <property type="component" value="Unassembled WGS sequence"/>
</dbReference>
<evidence type="ECO:0000313" key="2">
    <source>
        <dbReference type="EMBL" id="KRY17987.1"/>
    </source>
</evidence>
<keyword evidence="3" id="KW-1185">Reference proteome</keyword>
<evidence type="ECO:0000313" key="1">
    <source>
        <dbReference type="EMBL" id="KRY17942.1"/>
    </source>
</evidence>
<gene>
    <name evidence="1" type="ORF">T12_16009</name>
    <name evidence="2" type="ORF">T12_8364</name>
</gene>
<organism evidence="1 3">
    <name type="scientific">Trichinella patagoniensis</name>
    <dbReference type="NCBI Taxonomy" id="990121"/>
    <lineage>
        <taxon>Eukaryota</taxon>
        <taxon>Metazoa</taxon>
        <taxon>Ecdysozoa</taxon>
        <taxon>Nematoda</taxon>
        <taxon>Enoplea</taxon>
        <taxon>Dorylaimia</taxon>
        <taxon>Trichinellida</taxon>
        <taxon>Trichinellidae</taxon>
        <taxon>Trichinella</taxon>
    </lineage>
</organism>
<accession>A0A0V0ZZ44</accession>
<name>A0A0V0ZZ44_9BILA</name>
<dbReference type="AlphaFoldDB" id="A0A0V0ZZ44"/>
<evidence type="ECO:0000313" key="3">
    <source>
        <dbReference type="Proteomes" id="UP000054783"/>
    </source>
</evidence>
<protein>
    <submittedName>
        <fullName evidence="1">Uncharacterized protein</fullName>
    </submittedName>
</protein>
<dbReference type="EMBL" id="JYDQ01000053">
    <property type="protein sequence ID" value="KRY17942.1"/>
    <property type="molecule type" value="Genomic_DNA"/>
</dbReference>
<dbReference type="STRING" id="990121.A0A0V0ZZ44"/>
<dbReference type="EMBL" id="JYDQ01000053">
    <property type="protein sequence ID" value="KRY17987.1"/>
    <property type="molecule type" value="Genomic_DNA"/>
</dbReference>
<sequence length="132" mass="14769">MLGKNVHSVQNKFEKCAFRHEAPLVAGLKRFGFVSWRWLLFLLDQFMKIVIVAELPARRSVSASTLPLIKTSGQSSTAMISSRMAASEKNSASSPAMANSNIIDFQLLHSKSKHLFFLFGSTFFDLLSFHLC</sequence>